<feature type="compositionally biased region" description="Basic residues" evidence="1">
    <location>
        <begin position="570"/>
        <end position="579"/>
    </location>
</feature>
<feature type="compositionally biased region" description="Polar residues" evidence="1">
    <location>
        <begin position="873"/>
        <end position="885"/>
    </location>
</feature>
<proteinExistence type="predicted"/>
<dbReference type="OMA" id="HYKGYAD"/>
<dbReference type="STRING" id="336963.C4JU94"/>
<name>C4JU94_UNCRE</name>
<reference evidence="3" key="1">
    <citation type="journal article" date="2009" name="Genome Res.">
        <title>Comparative genomic analyses of the human fungal pathogens Coccidioides and their relatives.</title>
        <authorList>
            <person name="Sharpton T.J."/>
            <person name="Stajich J.E."/>
            <person name="Rounsley S.D."/>
            <person name="Gardner M.J."/>
            <person name="Wortman J.R."/>
            <person name="Jordar V.S."/>
            <person name="Maiti R."/>
            <person name="Kodira C.D."/>
            <person name="Neafsey D.E."/>
            <person name="Zeng Q."/>
            <person name="Hung C.-Y."/>
            <person name="McMahan C."/>
            <person name="Muszewska A."/>
            <person name="Grynberg M."/>
            <person name="Mandel M.A."/>
            <person name="Kellner E.M."/>
            <person name="Barker B.M."/>
            <person name="Galgiani J.N."/>
            <person name="Orbach M.J."/>
            <person name="Kirkland T.N."/>
            <person name="Cole G.T."/>
            <person name="Henn M.R."/>
            <person name="Birren B.W."/>
            <person name="Taylor J.W."/>
        </authorList>
    </citation>
    <scope>NUCLEOTIDE SEQUENCE [LARGE SCALE GENOMIC DNA]</scope>
    <source>
        <strain evidence="3">UAMH 1704</strain>
    </source>
</reference>
<feature type="region of interest" description="Disordered" evidence="1">
    <location>
        <begin position="872"/>
        <end position="892"/>
    </location>
</feature>
<dbReference type="RefSeq" id="XP_002585344.1">
    <property type="nucleotide sequence ID" value="XM_002585298.1"/>
</dbReference>
<feature type="region of interest" description="Disordered" evidence="1">
    <location>
        <begin position="504"/>
        <end position="623"/>
    </location>
</feature>
<evidence type="ECO:0000313" key="2">
    <source>
        <dbReference type="EMBL" id="EEP81191.1"/>
    </source>
</evidence>
<feature type="region of interest" description="Disordered" evidence="1">
    <location>
        <begin position="906"/>
        <end position="936"/>
    </location>
</feature>
<dbReference type="InParanoid" id="C4JU94"/>
<dbReference type="GeneID" id="8438939"/>
<dbReference type="OrthoDB" id="5374844at2759"/>
<evidence type="ECO:0000313" key="3">
    <source>
        <dbReference type="Proteomes" id="UP000002058"/>
    </source>
</evidence>
<feature type="region of interest" description="Disordered" evidence="1">
    <location>
        <begin position="723"/>
        <end position="762"/>
    </location>
</feature>
<gene>
    <name evidence="2" type="ORF">UREG_06033</name>
</gene>
<dbReference type="KEGG" id="ure:UREG_06033"/>
<dbReference type="HOGENOM" id="CLU_268976_0_0_1"/>
<keyword evidence="3" id="KW-1185">Reference proteome</keyword>
<dbReference type="AlphaFoldDB" id="C4JU94"/>
<dbReference type="eggNOG" id="ENOG502SGJS">
    <property type="taxonomic scope" value="Eukaryota"/>
</dbReference>
<feature type="region of interest" description="Disordered" evidence="1">
    <location>
        <begin position="795"/>
        <end position="825"/>
    </location>
</feature>
<dbReference type="Proteomes" id="UP000002058">
    <property type="component" value="Unassembled WGS sequence"/>
</dbReference>
<accession>C4JU94</accession>
<protein>
    <submittedName>
        <fullName evidence="2">Uncharacterized protein</fullName>
    </submittedName>
</protein>
<feature type="compositionally biased region" description="Polar residues" evidence="1">
    <location>
        <begin position="745"/>
        <end position="757"/>
    </location>
</feature>
<feature type="region of interest" description="Disordered" evidence="1">
    <location>
        <begin position="949"/>
        <end position="1014"/>
    </location>
</feature>
<organism evidence="2 3">
    <name type="scientific">Uncinocarpus reesii (strain UAMH 1704)</name>
    <dbReference type="NCBI Taxonomy" id="336963"/>
    <lineage>
        <taxon>Eukaryota</taxon>
        <taxon>Fungi</taxon>
        <taxon>Dikarya</taxon>
        <taxon>Ascomycota</taxon>
        <taxon>Pezizomycotina</taxon>
        <taxon>Eurotiomycetes</taxon>
        <taxon>Eurotiomycetidae</taxon>
        <taxon>Onygenales</taxon>
        <taxon>Onygenaceae</taxon>
        <taxon>Uncinocarpus</taxon>
    </lineage>
</organism>
<feature type="region of interest" description="Disordered" evidence="1">
    <location>
        <begin position="431"/>
        <end position="484"/>
    </location>
</feature>
<dbReference type="EMBL" id="CH476617">
    <property type="protein sequence ID" value="EEP81191.1"/>
    <property type="molecule type" value="Genomic_DNA"/>
</dbReference>
<feature type="compositionally biased region" description="Basic and acidic residues" evidence="1">
    <location>
        <begin position="984"/>
        <end position="1001"/>
    </location>
</feature>
<sequence length="1218" mass="131837">MGSAGSTQHPAVEAHCMTEVLEALQNAIETTKPGEDVVIPTQAIELFQRYHRSGDASRLPDVLLLLEKGPCERLDATSFGFIVDLFLRSKPCAARDKGLHLLLVGLPVLTSVVEESVRNLTDKARNGHGSGSGLAAYQRKSGLGDKCGRAVFESLLRESPLEARRWVNITPFPLLRIGAIVLNGGADYDLKFTAALIIQQLKPVCPDPASLWPPGTDEDICHWGPKVGSTPHVLFECFSVLTGYIDGYIAPSSPQPGYCSYVQRARSGLQFWGGHSDSVSLRDQAFGIALKPEQVTLFIISDGRAQFFDIPRNSIRSVRSVTDKPRLCMHLIAGTHYSRDGLPANVEQINVHFSDLELRHAVESELVASMQSAQQLSQAPFDSRGQGMPASTQITAARCATSTAIDLSMPSNGESAASDIVAGHAELPAKRTGRVASSAAVELPPPDHSSAPSETSRPETTARPKPAISAADQATEQRHCAMRSSAGGEADLLKAVRHPQLDRSLLSAHDNTPSAGRGSNCARDMQDGDGSRLKRPLHRVSGPVSRADNVDWDEDLRVAPDDEPQPSRPKQQKRTHKQRPASTGARRAVQPMLSLSPQPLQIQSVPRRKTASKQGVPATLASLRKKKAPVAKADPELAVAKQPLRLLGVSDDPIESSTPDVTTTAGTVDQGAALPALEAPTAQAEPGGDTESITLSLGPFPAAKMLQDDTFLDEELRLLFACPSKSPGQGADPYASPASKRKNVSSHGDTVSAASGRNTDEDARANKRLKAGHNRGMAWGNTLAGLIKDAKLVRPYRPSSKRKPVEEDDTVPKDENATNAAKTSEVSRNVSLFIARQNATGHKANAGEEIPGDLSSSKEDWDAIYSKDKAKTEQGNTAKTESCHGSKSGYEKAGIGKDMQMEARVQRSSDSVDKSIPGMGSDRTRRAGPYSRAWGHVSPEDEVFPVKCTGQTVDENGSPHPKASTKTRLAKPCRGDNQMQTRSRAKDSPLRGDSSDDKENAWPESDLEGDAPMFLSSDLSGRTFPASAKPAAIPFTTRSIGNFRAWHRSSHERDGPRTADETESYITSSLATTSSETNCDCAASEWQERLRGTNQATLDILLQASNRLVRHLADEESAIADVVSVYQNGGARIIEQLEDTHEERAMRIRAQIEPVERTLAQMTRKISRQLDDYREALDNPSNAIGRLAATRDQNRKRMCRRIEDAKTECEKDGEHVLI</sequence>
<feature type="compositionally biased region" description="Polar residues" evidence="1">
    <location>
        <begin position="593"/>
        <end position="604"/>
    </location>
</feature>
<dbReference type="VEuPathDB" id="FungiDB:UREG_06033"/>
<evidence type="ECO:0000256" key="1">
    <source>
        <dbReference type="SAM" id="MobiDB-lite"/>
    </source>
</evidence>